<evidence type="ECO:0000313" key="4">
    <source>
        <dbReference type="WBParaSite" id="ASIM_0000149901-mRNA-1"/>
    </source>
</evidence>
<evidence type="ECO:0000313" key="2">
    <source>
        <dbReference type="EMBL" id="VDK18702.1"/>
    </source>
</evidence>
<evidence type="ECO:0000313" key="3">
    <source>
        <dbReference type="Proteomes" id="UP000267096"/>
    </source>
</evidence>
<feature type="region of interest" description="Disordered" evidence="1">
    <location>
        <begin position="107"/>
        <end position="128"/>
    </location>
</feature>
<reference evidence="4" key="1">
    <citation type="submission" date="2017-02" db="UniProtKB">
        <authorList>
            <consortium name="WormBaseParasite"/>
        </authorList>
    </citation>
    <scope>IDENTIFICATION</scope>
</reference>
<gene>
    <name evidence="2" type="ORF">ASIM_LOCUS1378</name>
</gene>
<feature type="compositionally biased region" description="Polar residues" evidence="1">
    <location>
        <begin position="54"/>
        <end position="82"/>
    </location>
</feature>
<reference evidence="2 3" key="2">
    <citation type="submission" date="2018-11" db="EMBL/GenBank/DDBJ databases">
        <authorList>
            <consortium name="Pathogen Informatics"/>
        </authorList>
    </citation>
    <scope>NUCLEOTIDE SEQUENCE [LARGE SCALE GENOMIC DNA]</scope>
</reference>
<proteinExistence type="predicted"/>
<organism evidence="4">
    <name type="scientific">Anisakis simplex</name>
    <name type="common">Herring worm</name>
    <dbReference type="NCBI Taxonomy" id="6269"/>
    <lineage>
        <taxon>Eukaryota</taxon>
        <taxon>Metazoa</taxon>
        <taxon>Ecdysozoa</taxon>
        <taxon>Nematoda</taxon>
        <taxon>Chromadorea</taxon>
        <taxon>Rhabditida</taxon>
        <taxon>Spirurina</taxon>
        <taxon>Ascaridomorpha</taxon>
        <taxon>Ascaridoidea</taxon>
        <taxon>Anisakidae</taxon>
        <taxon>Anisakis</taxon>
        <taxon>Anisakis simplex complex</taxon>
    </lineage>
</organism>
<accession>A0A0M3J1U5</accession>
<dbReference type="AlphaFoldDB" id="A0A0M3J1U5"/>
<sequence>MDQVLGIASCFALLIHSHAIVIIFLPIVLCRRYKQGNATTTSMPSIRYQAGKSPPNNAPTTSVDPRQQSPFADSTVTPNRNSPAVLMPNNENKIGTDAANVTMKLDQRNCAENKPDKQQTETRSPNLENLPVWLIGAYP</sequence>
<dbReference type="WBParaSite" id="ASIM_0000149901-mRNA-1">
    <property type="protein sequence ID" value="ASIM_0000149901-mRNA-1"/>
    <property type="gene ID" value="ASIM_0000149901"/>
</dbReference>
<feature type="compositionally biased region" description="Basic and acidic residues" evidence="1">
    <location>
        <begin position="107"/>
        <end position="120"/>
    </location>
</feature>
<evidence type="ECO:0000256" key="1">
    <source>
        <dbReference type="SAM" id="MobiDB-lite"/>
    </source>
</evidence>
<dbReference type="EMBL" id="UYRR01001427">
    <property type="protein sequence ID" value="VDK18702.1"/>
    <property type="molecule type" value="Genomic_DNA"/>
</dbReference>
<name>A0A0M3J1U5_ANISI</name>
<feature type="region of interest" description="Disordered" evidence="1">
    <location>
        <begin position="40"/>
        <end position="93"/>
    </location>
</feature>
<protein>
    <submittedName>
        <fullName evidence="2 4">Uncharacterized protein</fullName>
    </submittedName>
</protein>
<keyword evidence="3" id="KW-1185">Reference proteome</keyword>
<dbReference type="Proteomes" id="UP000267096">
    <property type="component" value="Unassembled WGS sequence"/>
</dbReference>